<protein>
    <submittedName>
        <fullName evidence="2">Uncharacterized protein</fullName>
    </submittedName>
</protein>
<feature type="compositionally biased region" description="Basic and acidic residues" evidence="1">
    <location>
        <begin position="353"/>
        <end position="364"/>
    </location>
</feature>
<feature type="compositionally biased region" description="Low complexity" evidence="1">
    <location>
        <begin position="59"/>
        <end position="75"/>
    </location>
</feature>
<feature type="region of interest" description="Disordered" evidence="1">
    <location>
        <begin position="1"/>
        <end position="87"/>
    </location>
</feature>
<evidence type="ECO:0000313" key="2">
    <source>
        <dbReference type="EMBL" id="KJZ71713.1"/>
    </source>
</evidence>
<gene>
    <name evidence="2" type="ORF">HIM_08910</name>
</gene>
<feature type="region of interest" description="Disordered" evidence="1">
    <location>
        <begin position="165"/>
        <end position="519"/>
    </location>
</feature>
<keyword evidence="3" id="KW-1185">Reference proteome</keyword>
<feature type="compositionally biased region" description="Acidic residues" evidence="1">
    <location>
        <begin position="217"/>
        <end position="226"/>
    </location>
</feature>
<dbReference type="EMBL" id="KQ030564">
    <property type="protein sequence ID" value="KJZ71713.1"/>
    <property type="molecule type" value="Genomic_DNA"/>
</dbReference>
<evidence type="ECO:0000313" key="3">
    <source>
        <dbReference type="Proteomes" id="UP000054481"/>
    </source>
</evidence>
<feature type="region of interest" description="Disordered" evidence="1">
    <location>
        <begin position="114"/>
        <end position="150"/>
    </location>
</feature>
<feature type="compositionally biased region" description="Polar residues" evidence="1">
    <location>
        <begin position="18"/>
        <end position="29"/>
    </location>
</feature>
<reference evidence="2 3" key="1">
    <citation type="journal article" date="2014" name="Genome Biol. Evol.">
        <title>Comparative genomics and transcriptomics analyses reveal divergent lifestyle features of nematode endoparasitic fungus Hirsutella minnesotensis.</title>
        <authorList>
            <person name="Lai Y."/>
            <person name="Liu K."/>
            <person name="Zhang X."/>
            <person name="Zhang X."/>
            <person name="Li K."/>
            <person name="Wang N."/>
            <person name="Shu C."/>
            <person name="Wu Y."/>
            <person name="Wang C."/>
            <person name="Bushley K.E."/>
            <person name="Xiang M."/>
            <person name="Liu X."/>
        </authorList>
    </citation>
    <scope>NUCLEOTIDE SEQUENCE [LARGE SCALE GENOMIC DNA]</scope>
    <source>
        <strain evidence="2 3">3608</strain>
    </source>
</reference>
<feature type="compositionally biased region" description="Basic and acidic residues" evidence="1">
    <location>
        <begin position="467"/>
        <end position="476"/>
    </location>
</feature>
<dbReference type="OrthoDB" id="428854at2759"/>
<organism evidence="2 3">
    <name type="scientific">Hirsutella minnesotensis 3608</name>
    <dbReference type="NCBI Taxonomy" id="1043627"/>
    <lineage>
        <taxon>Eukaryota</taxon>
        <taxon>Fungi</taxon>
        <taxon>Dikarya</taxon>
        <taxon>Ascomycota</taxon>
        <taxon>Pezizomycotina</taxon>
        <taxon>Sordariomycetes</taxon>
        <taxon>Hypocreomycetidae</taxon>
        <taxon>Hypocreales</taxon>
        <taxon>Ophiocordycipitaceae</taxon>
        <taxon>Hirsutella</taxon>
    </lineage>
</organism>
<sequence>MSSNPFRKKPLESVDSPRAQSPYKSSLRSESPVGGGATLGKPKAAKKVRVLSPPPLSPDSPEWSSAAACAVQDAAGQGHTPSGAQVPDVTFRDNIEAAPAPVVGLGVDTVHAAPPANPFSKMLQDSESSSELQSQRKSEGAALKAGNAASQALNVDSFKRLLLTGKANDIDPSTPTVLAANDESSRKVISPVNQILQESRATGPNPEQRAAPSVDSSTDESDDDGEASFAAGPDRGTGREKKPPPPPPSSRHGKSLRDEGVDITKLTAPTDVNKPLPPSPIRTSTDGSESPFDRESAGKIPEPGSATGHELDRGPAIAPSSVKRPAPLPPPRRGHGRTESRGQLSAELTPTRHRGDEMSARLDRPGSSGPAPPAPRRPHGSSRQTSGVSQDDASPGPMGDFPSPQLSTDLGFQEPAIHEAGMSYARQDVPTTSSKPVLAPPRPPTRNPSVKRPPSTHSVEGVSQRVSVEKKTRDGPARPPPPPPRQRGSSSNSIDLSRQAALEGLSHPPTARMAASSEQLARSDVENGVDILADLDALQREVDALRGKIG</sequence>
<accession>A0A0F7ZSP3</accession>
<evidence type="ECO:0000256" key="1">
    <source>
        <dbReference type="SAM" id="MobiDB-lite"/>
    </source>
</evidence>
<feature type="compositionally biased region" description="Polar residues" evidence="1">
    <location>
        <begin position="191"/>
        <end position="202"/>
    </location>
</feature>
<dbReference type="AlphaFoldDB" id="A0A0F7ZSP3"/>
<name>A0A0F7ZSP3_9HYPO</name>
<dbReference type="Proteomes" id="UP000054481">
    <property type="component" value="Unassembled WGS sequence"/>
</dbReference>
<proteinExistence type="predicted"/>